<evidence type="ECO:0000313" key="1">
    <source>
        <dbReference type="EMBL" id="KAH3792589.1"/>
    </source>
</evidence>
<keyword evidence="2" id="KW-1185">Reference proteome</keyword>
<dbReference type="EMBL" id="JAIWYP010000007">
    <property type="protein sequence ID" value="KAH3792589.1"/>
    <property type="molecule type" value="Genomic_DNA"/>
</dbReference>
<sequence length="50" mass="5606">MVKWDLGVEGVIDMPEVAGVRICKGSFMFSLPDTLEQLAATSRTYRWVSN</sequence>
<name>A0A9D4J1N4_DREPO</name>
<dbReference type="Proteomes" id="UP000828390">
    <property type="component" value="Unassembled WGS sequence"/>
</dbReference>
<reference evidence="1" key="1">
    <citation type="journal article" date="2019" name="bioRxiv">
        <title>The Genome of the Zebra Mussel, Dreissena polymorpha: A Resource for Invasive Species Research.</title>
        <authorList>
            <person name="McCartney M.A."/>
            <person name="Auch B."/>
            <person name="Kono T."/>
            <person name="Mallez S."/>
            <person name="Zhang Y."/>
            <person name="Obille A."/>
            <person name="Becker A."/>
            <person name="Abrahante J.E."/>
            <person name="Garbe J."/>
            <person name="Badalamenti J.P."/>
            <person name="Herman A."/>
            <person name="Mangelson H."/>
            <person name="Liachko I."/>
            <person name="Sullivan S."/>
            <person name="Sone E.D."/>
            <person name="Koren S."/>
            <person name="Silverstein K.A.T."/>
            <person name="Beckman K.B."/>
            <person name="Gohl D.M."/>
        </authorList>
    </citation>
    <scope>NUCLEOTIDE SEQUENCE</scope>
    <source>
        <strain evidence="1">Duluth1</strain>
        <tissue evidence="1">Whole animal</tissue>
    </source>
</reference>
<proteinExistence type="predicted"/>
<comment type="caution">
    <text evidence="1">The sequence shown here is derived from an EMBL/GenBank/DDBJ whole genome shotgun (WGS) entry which is preliminary data.</text>
</comment>
<evidence type="ECO:0000313" key="2">
    <source>
        <dbReference type="Proteomes" id="UP000828390"/>
    </source>
</evidence>
<accession>A0A9D4J1N4</accession>
<reference evidence="1" key="2">
    <citation type="submission" date="2020-11" db="EMBL/GenBank/DDBJ databases">
        <authorList>
            <person name="McCartney M.A."/>
            <person name="Auch B."/>
            <person name="Kono T."/>
            <person name="Mallez S."/>
            <person name="Becker A."/>
            <person name="Gohl D.M."/>
            <person name="Silverstein K.A.T."/>
            <person name="Koren S."/>
            <person name="Bechman K.B."/>
            <person name="Herman A."/>
            <person name="Abrahante J.E."/>
            <person name="Garbe J."/>
        </authorList>
    </citation>
    <scope>NUCLEOTIDE SEQUENCE</scope>
    <source>
        <strain evidence="1">Duluth1</strain>
        <tissue evidence="1">Whole animal</tissue>
    </source>
</reference>
<gene>
    <name evidence="1" type="ORF">DPMN_146085</name>
</gene>
<dbReference type="AlphaFoldDB" id="A0A9D4J1N4"/>
<organism evidence="1 2">
    <name type="scientific">Dreissena polymorpha</name>
    <name type="common">Zebra mussel</name>
    <name type="synonym">Mytilus polymorpha</name>
    <dbReference type="NCBI Taxonomy" id="45954"/>
    <lineage>
        <taxon>Eukaryota</taxon>
        <taxon>Metazoa</taxon>
        <taxon>Spiralia</taxon>
        <taxon>Lophotrochozoa</taxon>
        <taxon>Mollusca</taxon>
        <taxon>Bivalvia</taxon>
        <taxon>Autobranchia</taxon>
        <taxon>Heteroconchia</taxon>
        <taxon>Euheterodonta</taxon>
        <taxon>Imparidentia</taxon>
        <taxon>Neoheterodontei</taxon>
        <taxon>Myida</taxon>
        <taxon>Dreissenoidea</taxon>
        <taxon>Dreissenidae</taxon>
        <taxon>Dreissena</taxon>
    </lineage>
</organism>
<protein>
    <submittedName>
        <fullName evidence="1">Uncharacterized protein</fullName>
    </submittedName>
</protein>